<evidence type="ECO:0000313" key="3">
    <source>
        <dbReference type="Proteomes" id="UP000544090"/>
    </source>
</evidence>
<name>A0A7X6K588_9MICC</name>
<feature type="transmembrane region" description="Helical" evidence="1">
    <location>
        <begin position="87"/>
        <end position="105"/>
    </location>
</feature>
<reference evidence="2 3" key="1">
    <citation type="submission" date="2020-04" db="EMBL/GenBank/DDBJ databases">
        <title>Arthrobacter sp. nov.</title>
        <authorList>
            <person name="Liu S."/>
        </authorList>
    </citation>
    <scope>NUCLEOTIDE SEQUENCE [LARGE SCALE GENOMIC DNA]</scope>
    <source>
        <strain evidence="2 3">E918</strain>
    </source>
</reference>
<dbReference type="Proteomes" id="UP000544090">
    <property type="component" value="Unassembled WGS sequence"/>
</dbReference>
<feature type="transmembrane region" description="Helical" evidence="1">
    <location>
        <begin position="198"/>
        <end position="217"/>
    </location>
</feature>
<feature type="transmembrane region" description="Helical" evidence="1">
    <location>
        <begin position="57"/>
        <end position="75"/>
    </location>
</feature>
<dbReference type="EMBL" id="JAAZSQ010000002">
    <property type="protein sequence ID" value="NKX53525.1"/>
    <property type="molecule type" value="Genomic_DNA"/>
</dbReference>
<keyword evidence="1" id="KW-1133">Transmembrane helix</keyword>
<proteinExistence type="predicted"/>
<sequence>MGAVVTIVCAASVAAGAGWPVLLAVPARKTLATVIALSGISAALLAAAAPETMAMQWTVVVVALAVIAVFVIQLLRGTGQPHRLESTFGASTGAVLAALGSGWVASERLSANAADSPLLLVTAVSMLFAVAASVLPWPDRLVAPLGVVLAGLAGGVGGALFTSVPLWPAVLVGAVMGTVIVCFRRLLLAGGGPHRATAMVSAGLMPVLAAGSLVYPLERLLIH</sequence>
<feature type="transmembrane region" description="Helical" evidence="1">
    <location>
        <begin position="141"/>
        <end position="161"/>
    </location>
</feature>
<feature type="transmembrane region" description="Helical" evidence="1">
    <location>
        <begin position="32"/>
        <end position="50"/>
    </location>
</feature>
<organism evidence="2 3">
    <name type="scientific">Arthrobacter mobilis</name>
    <dbReference type="NCBI Taxonomy" id="2724944"/>
    <lineage>
        <taxon>Bacteria</taxon>
        <taxon>Bacillati</taxon>
        <taxon>Actinomycetota</taxon>
        <taxon>Actinomycetes</taxon>
        <taxon>Micrococcales</taxon>
        <taxon>Micrococcaceae</taxon>
        <taxon>Arthrobacter</taxon>
    </lineage>
</organism>
<comment type="caution">
    <text evidence="2">The sequence shown here is derived from an EMBL/GenBank/DDBJ whole genome shotgun (WGS) entry which is preliminary data.</text>
</comment>
<accession>A0A7X6K588</accession>
<dbReference type="AlphaFoldDB" id="A0A7X6K588"/>
<protein>
    <submittedName>
        <fullName evidence="2">Uncharacterized protein</fullName>
    </submittedName>
</protein>
<keyword evidence="3" id="KW-1185">Reference proteome</keyword>
<evidence type="ECO:0000313" key="2">
    <source>
        <dbReference type="EMBL" id="NKX53525.1"/>
    </source>
</evidence>
<keyword evidence="1" id="KW-0812">Transmembrane</keyword>
<gene>
    <name evidence="2" type="ORF">HGG74_03010</name>
</gene>
<keyword evidence="1" id="KW-0472">Membrane</keyword>
<feature type="transmembrane region" description="Helical" evidence="1">
    <location>
        <begin position="166"/>
        <end position="186"/>
    </location>
</feature>
<feature type="transmembrane region" description="Helical" evidence="1">
    <location>
        <begin position="117"/>
        <end position="135"/>
    </location>
</feature>
<evidence type="ECO:0000256" key="1">
    <source>
        <dbReference type="SAM" id="Phobius"/>
    </source>
</evidence>